<evidence type="ECO:0000256" key="3">
    <source>
        <dbReference type="ARBA" id="ARBA00022448"/>
    </source>
</evidence>
<protein>
    <recommendedName>
        <fullName evidence="9">Sidoreflexin</fullName>
    </recommendedName>
</protein>
<dbReference type="GO" id="GO:0015075">
    <property type="term" value="F:monoatomic ion transmembrane transporter activity"/>
    <property type="evidence" value="ECO:0007669"/>
    <property type="project" value="InterPro"/>
</dbReference>
<reference evidence="10 11" key="1">
    <citation type="submission" date="2023-03" db="EMBL/GenBank/DDBJ databases">
        <title>High-quality genome of Scylla paramamosain provides insights in environmental adaptation.</title>
        <authorList>
            <person name="Zhang L."/>
        </authorList>
    </citation>
    <scope>NUCLEOTIDE SEQUENCE [LARGE SCALE GENOMIC DNA]</scope>
    <source>
        <strain evidence="10">LZ_2023a</strain>
        <tissue evidence="10">Muscle</tissue>
    </source>
</reference>
<evidence type="ECO:0000256" key="2">
    <source>
        <dbReference type="ARBA" id="ARBA00005974"/>
    </source>
</evidence>
<dbReference type="Proteomes" id="UP001487740">
    <property type="component" value="Unassembled WGS sequence"/>
</dbReference>
<evidence type="ECO:0000256" key="4">
    <source>
        <dbReference type="ARBA" id="ARBA00022692"/>
    </source>
</evidence>
<comment type="subcellular location">
    <subcellularLocation>
        <location evidence="1 9">Mitochondrion membrane</location>
        <topology evidence="1 9">Multi-pass membrane protein</topology>
    </subcellularLocation>
</comment>
<comment type="caution">
    <text evidence="9">Lacks conserved residue(s) required for the propagation of feature annotation.</text>
</comment>
<organism evidence="10 11">
    <name type="scientific">Scylla paramamosain</name>
    <name type="common">Mud crab</name>
    <dbReference type="NCBI Taxonomy" id="85552"/>
    <lineage>
        <taxon>Eukaryota</taxon>
        <taxon>Metazoa</taxon>
        <taxon>Ecdysozoa</taxon>
        <taxon>Arthropoda</taxon>
        <taxon>Crustacea</taxon>
        <taxon>Multicrustacea</taxon>
        <taxon>Malacostraca</taxon>
        <taxon>Eumalacostraca</taxon>
        <taxon>Eucarida</taxon>
        <taxon>Decapoda</taxon>
        <taxon>Pleocyemata</taxon>
        <taxon>Brachyura</taxon>
        <taxon>Eubrachyura</taxon>
        <taxon>Portunoidea</taxon>
        <taxon>Portunidae</taxon>
        <taxon>Portuninae</taxon>
        <taxon>Scylla</taxon>
    </lineage>
</organism>
<name>A0AAW0U3V4_SCYPA</name>
<evidence type="ECO:0000256" key="8">
    <source>
        <dbReference type="ARBA" id="ARBA00023136"/>
    </source>
</evidence>
<keyword evidence="4 9" id="KW-0812">Transmembrane</keyword>
<dbReference type="InterPro" id="IPR004686">
    <property type="entry name" value="Mtc"/>
</dbReference>
<dbReference type="AlphaFoldDB" id="A0AAW0U3V4"/>
<dbReference type="NCBIfam" id="TIGR00798">
    <property type="entry name" value="mtc"/>
    <property type="match status" value="1"/>
</dbReference>
<keyword evidence="11" id="KW-1185">Reference proteome</keyword>
<dbReference type="GO" id="GO:0005743">
    <property type="term" value="C:mitochondrial inner membrane"/>
    <property type="evidence" value="ECO:0007669"/>
    <property type="project" value="TreeGrafter"/>
</dbReference>
<evidence type="ECO:0000313" key="10">
    <source>
        <dbReference type="EMBL" id="KAK8393606.1"/>
    </source>
</evidence>
<dbReference type="PANTHER" id="PTHR11153:SF8">
    <property type="entry name" value="SIDEROFLEXIN-1"/>
    <property type="match status" value="1"/>
</dbReference>
<dbReference type="Pfam" id="PF03820">
    <property type="entry name" value="SFXNs"/>
    <property type="match status" value="1"/>
</dbReference>
<keyword evidence="7 9" id="KW-0496">Mitochondrion</keyword>
<keyword evidence="3" id="KW-0813">Transport</keyword>
<dbReference type="EMBL" id="JARAKH010000020">
    <property type="protein sequence ID" value="KAK8393606.1"/>
    <property type="molecule type" value="Genomic_DNA"/>
</dbReference>
<feature type="transmembrane region" description="Helical" evidence="9">
    <location>
        <begin position="280"/>
        <end position="300"/>
    </location>
</feature>
<evidence type="ECO:0000313" key="11">
    <source>
        <dbReference type="Proteomes" id="UP001487740"/>
    </source>
</evidence>
<keyword evidence="5" id="KW-0029">Amino-acid transport</keyword>
<feature type="transmembrane region" description="Helical" evidence="9">
    <location>
        <begin position="163"/>
        <end position="181"/>
    </location>
</feature>
<comment type="similarity">
    <text evidence="2 9">Belongs to the sideroflexin family.</text>
</comment>
<proteinExistence type="inferred from homology"/>
<feature type="transmembrane region" description="Helical" evidence="9">
    <location>
        <begin position="239"/>
        <end position="260"/>
    </location>
</feature>
<gene>
    <name evidence="10" type="ORF">O3P69_006727</name>
</gene>
<dbReference type="GO" id="GO:0140300">
    <property type="term" value="P:serine import into mitochondrion"/>
    <property type="evidence" value="ECO:0007669"/>
    <property type="project" value="TreeGrafter"/>
</dbReference>
<accession>A0AAW0U3V4</accession>
<dbReference type="PANTHER" id="PTHR11153">
    <property type="entry name" value="SIDEROFLEXIN"/>
    <property type="match status" value="1"/>
</dbReference>
<keyword evidence="8 9" id="KW-0472">Membrane</keyword>
<evidence type="ECO:0000256" key="5">
    <source>
        <dbReference type="ARBA" id="ARBA00022970"/>
    </source>
</evidence>
<evidence type="ECO:0000256" key="1">
    <source>
        <dbReference type="ARBA" id="ARBA00004225"/>
    </source>
</evidence>
<sequence>MEADILLPDAPKMALLDKMSRINIDEPRWDQSTYEGRAQHFFTITNPLNLLCSSEQLERAKDIVTRYRKGEDVSLTDDEIWKAKNVYDSAFHPDTGEKMMLVGRMSAQVPMNMTITGCMLTFYKTTPAVVFWQWINQSFNALVNYTNRSGDSPISVQQLGTSYVLATGGALATALGLNSLVKSMPPLIGRLVPFTAVAAANCVNIPMMRMKEWRETGVMLLDQENNTVGYSKKAARRGVTMVALSRILMAVPSCVLPPIVMNILEKRGTLRRMPWISAPLQVALCGVCLTFATPACCALFPQKASIAVSSLEPEVQEKIRQLPDAPDVVYYNKGL</sequence>
<comment type="caution">
    <text evidence="10">The sequence shown here is derived from an EMBL/GenBank/DDBJ whole genome shotgun (WGS) entry which is preliminary data.</text>
</comment>
<evidence type="ECO:0000256" key="7">
    <source>
        <dbReference type="ARBA" id="ARBA00023128"/>
    </source>
</evidence>
<evidence type="ECO:0000256" key="9">
    <source>
        <dbReference type="RuleBase" id="RU362000"/>
    </source>
</evidence>
<evidence type="ECO:0000256" key="6">
    <source>
        <dbReference type="ARBA" id="ARBA00022989"/>
    </source>
</evidence>
<keyword evidence="6 9" id="KW-1133">Transmembrane helix</keyword>